<dbReference type="AlphaFoldDB" id="A0A7I7JYT0"/>
<dbReference type="Pfam" id="PF13561">
    <property type="entry name" value="adh_short_C2"/>
    <property type="match status" value="1"/>
</dbReference>
<dbReference type="PANTHER" id="PTHR42760">
    <property type="entry name" value="SHORT-CHAIN DEHYDROGENASES/REDUCTASES FAMILY MEMBER"/>
    <property type="match status" value="1"/>
</dbReference>
<evidence type="ECO:0008006" key="4">
    <source>
        <dbReference type="Google" id="ProtNLM"/>
    </source>
</evidence>
<evidence type="ECO:0000313" key="2">
    <source>
        <dbReference type="EMBL" id="BBX17046.1"/>
    </source>
</evidence>
<dbReference type="InterPro" id="IPR002347">
    <property type="entry name" value="SDR_fam"/>
</dbReference>
<dbReference type="EMBL" id="AP022563">
    <property type="protein sequence ID" value="BBX17046.1"/>
    <property type="molecule type" value="Genomic_DNA"/>
</dbReference>
<dbReference type="Proteomes" id="UP000467006">
    <property type="component" value="Chromosome"/>
</dbReference>
<keyword evidence="3" id="KW-1185">Reference proteome</keyword>
<gene>
    <name evidence="2" type="ORF">MDUV_19060</name>
</gene>
<proteinExistence type="inferred from homology"/>
<organism evidence="2 3">
    <name type="scientific">Mycolicibacterium duvalii</name>
    <dbReference type="NCBI Taxonomy" id="39688"/>
    <lineage>
        <taxon>Bacteria</taxon>
        <taxon>Bacillati</taxon>
        <taxon>Actinomycetota</taxon>
        <taxon>Actinomycetes</taxon>
        <taxon>Mycobacteriales</taxon>
        <taxon>Mycobacteriaceae</taxon>
        <taxon>Mycolicibacterium</taxon>
    </lineage>
</organism>
<dbReference type="GO" id="GO:0016616">
    <property type="term" value="F:oxidoreductase activity, acting on the CH-OH group of donors, NAD or NADP as acceptor"/>
    <property type="evidence" value="ECO:0007669"/>
    <property type="project" value="TreeGrafter"/>
</dbReference>
<evidence type="ECO:0000256" key="1">
    <source>
        <dbReference type="ARBA" id="ARBA00006484"/>
    </source>
</evidence>
<dbReference type="InterPro" id="IPR036291">
    <property type="entry name" value="NAD(P)-bd_dom_sf"/>
</dbReference>
<evidence type="ECO:0000313" key="3">
    <source>
        <dbReference type="Proteomes" id="UP000467006"/>
    </source>
</evidence>
<dbReference type="KEGG" id="mdu:MDUV_19060"/>
<reference evidence="2 3" key="1">
    <citation type="journal article" date="2019" name="Emerg. Microbes Infect.">
        <title>Comprehensive subspecies identification of 175 nontuberculous mycobacteria species based on 7547 genomic profiles.</title>
        <authorList>
            <person name="Matsumoto Y."/>
            <person name="Kinjo T."/>
            <person name="Motooka D."/>
            <person name="Nabeya D."/>
            <person name="Jung N."/>
            <person name="Uechi K."/>
            <person name="Horii T."/>
            <person name="Iida T."/>
            <person name="Fujita J."/>
            <person name="Nakamura S."/>
        </authorList>
    </citation>
    <scope>NUCLEOTIDE SEQUENCE [LARGE SCALE GENOMIC DNA]</scope>
    <source>
        <strain evidence="2 3">JCM 6396</strain>
    </source>
</reference>
<dbReference type="SUPFAM" id="SSF51735">
    <property type="entry name" value="NAD(P)-binding Rossmann-fold domains"/>
    <property type="match status" value="1"/>
</dbReference>
<name>A0A7I7JYT0_9MYCO</name>
<comment type="similarity">
    <text evidence="1">Belongs to the short-chain dehydrogenases/reductases (SDR) family.</text>
</comment>
<accession>A0A7I7JYT0</accession>
<protein>
    <recommendedName>
        <fullName evidence="4">Short-chain dehydrogenase</fullName>
    </recommendedName>
</protein>
<dbReference type="Gene3D" id="3.40.50.720">
    <property type="entry name" value="NAD(P)-binding Rossmann-like Domain"/>
    <property type="match status" value="1"/>
</dbReference>
<dbReference type="PRINTS" id="PR00081">
    <property type="entry name" value="GDHRDH"/>
</dbReference>
<sequence length="135" mass="13654">MFFVTKYAWPALVRSGGGTVINVASVAGWTGNRAVPFVAHMASKGGVIAMTRQLAAEGGPVGIRAVSISPGTIVTPGTADVLAVPEVRDALTSQTLIPRLGQPSDVVALAVFLASDEAGYITGSDFVVDGGLTAV</sequence>